<feature type="domain" description="R13L1/DRL21-like LRR repeat region" evidence="1">
    <location>
        <begin position="108"/>
        <end position="242"/>
    </location>
</feature>
<reference evidence="2" key="2">
    <citation type="journal article" date="2024" name="Plant">
        <title>Genomic evolution and insights into agronomic trait innovations of Sesamum species.</title>
        <authorList>
            <person name="Miao H."/>
            <person name="Wang L."/>
            <person name="Qu L."/>
            <person name="Liu H."/>
            <person name="Sun Y."/>
            <person name="Le M."/>
            <person name="Wang Q."/>
            <person name="Wei S."/>
            <person name="Zheng Y."/>
            <person name="Lin W."/>
            <person name="Duan Y."/>
            <person name="Cao H."/>
            <person name="Xiong S."/>
            <person name="Wang X."/>
            <person name="Wei L."/>
            <person name="Li C."/>
            <person name="Ma Q."/>
            <person name="Ju M."/>
            <person name="Zhao R."/>
            <person name="Li G."/>
            <person name="Mu C."/>
            <person name="Tian Q."/>
            <person name="Mei H."/>
            <person name="Zhang T."/>
            <person name="Gao T."/>
            <person name="Zhang H."/>
        </authorList>
    </citation>
    <scope>NUCLEOTIDE SEQUENCE</scope>
    <source>
        <strain evidence="2">KEN8</strain>
    </source>
</reference>
<dbReference type="Pfam" id="PF25019">
    <property type="entry name" value="LRR_R13L1-DRL21"/>
    <property type="match status" value="2"/>
</dbReference>
<evidence type="ECO:0000313" key="2">
    <source>
        <dbReference type="EMBL" id="KAL0377009.1"/>
    </source>
</evidence>
<gene>
    <name evidence="2" type="ORF">Scaly_0818500</name>
</gene>
<dbReference type="PANTHER" id="PTHR47186:SF42">
    <property type="entry name" value="DISEASE RESISTANCE RPP13-LIKE PROTEIN 1"/>
    <property type="match status" value="1"/>
</dbReference>
<dbReference type="PANTHER" id="PTHR47186">
    <property type="entry name" value="LEUCINE-RICH REPEAT-CONTAINING PROTEIN 57"/>
    <property type="match status" value="1"/>
</dbReference>
<name>A0AAW2RAL2_9LAMI</name>
<dbReference type="InterPro" id="IPR056789">
    <property type="entry name" value="LRR_R13L1-DRL21"/>
</dbReference>
<organism evidence="2">
    <name type="scientific">Sesamum calycinum</name>
    <dbReference type="NCBI Taxonomy" id="2727403"/>
    <lineage>
        <taxon>Eukaryota</taxon>
        <taxon>Viridiplantae</taxon>
        <taxon>Streptophyta</taxon>
        <taxon>Embryophyta</taxon>
        <taxon>Tracheophyta</taxon>
        <taxon>Spermatophyta</taxon>
        <taxon>Magnoliopsida</taxon>
        <taxon>eudicotyledons</taxon>
        <taxon>Gunneridae</taxon>
        <taxon>Pentapetalae</taxon>
        <taxon>asterids</taxon>
        <taxon>lamiids</taxon>
        <taxon>Lamiales</taxon>
        <taxon>Pedaliaceae</taxon>
        <taxon>Sesamum</taxon>
    </lineage>
</organism>
<dbReference type="SUPFAM" id="SSF52047">
    <property type="entry name" value="RNI-like"/>
    <property type="match status" value="2"/>
</dbReference>
<comment type="caution">
    <text evidence="2">The sequence shown here is derived from an EMBL/GenBank/DDBJ whole genome shotgun (WGS) entry which is preliminary data.</text>
</comment>
<dbReference type="InterPro" id="IPR032675">
    <property type="entry name" value="LRR_dom_sf"/>
</dbReference>
<dbReference type="EMBL" id="JACGWM010000004">
    <property type="protein sequence ID" value="KAL0377009.1"/>
    <property type="molecule type" value="Genomic_DNA"/>
</dbReference>
<accession>A0AAW2RAL2</accession>
<reference evidence="2" key="1">
    <citation type="submission" date="2020-06" db="EMBL/GenBank/DDBJ databases">
        <authorList>
            <person name="Li T."/>
            <person name="Hu X."/>
            <person name="Zhang T."/>
            <person name="Song X."/>
            <person name="Zhang H."/>
            <person name="Dai N."/>
            <person name="Sheng W."/>
            <person name="Hou X."/>
            <person name="Wei L."/>
        </authorList>
    </citation>
    <scope>NUCLEOTIDE SEQUENCE</scope>
    <source>
        <strain evidence="2">KEN8</strain>
        <tissue evidence="2">Leaf</tissue>
    </source>
</reference>
<proteinExistence type="predicted"/>
<feature type="domain" description="R13L1/DRL21-like LRR repeat region" evidence="1">
    <location>
        <begin position="424"/>
        <end position="483"/>
    </location>
</feature>
<evidence type="ECO:0000259" key="1">
    <source>
        <dbReference type="Pfam" id="PF25019"/>
    </source>
</evidence>
<dbReference type="AlphaFoldDB" id="A0AAW2RAL2"/>
<sequence length="495" mass="55865">MHDLVHDLARSVLGSKSICAGDNVSDEIRHARYMSLKSVGDESCAISKEAAKYVRVLLFEGKVFHDMLLDFKSLHVLILKELPLEIGELTSLQTLPYFQVGRERGRTIVELGSLKNLKGTLEIHNLEKVCDKEDAKSAHLFQKPNIFKLKFTWSELREGEINDENVLEGLQPHSNLKSLEIDGFKGRNFPLWILKMVVHDDLEGWWIGLNHLREIRLTHCKECDKIPMLGHLPHLKRLYLHDLTNLRSIDSSFYGIGSYSTPSSALPLANICGIKLISLTELKIDKVDGLINTIFTQTQGFTNLYTLQVSSCEALTSFPSEMVASCAASLEMLLLNRLNSSTSFPEVISHLPRMSRLAYLGISDVPKFTCLPMEIGPLVNLYHVIVSPSSDSSDLASYIEFLDVLFGGLKSLRSLWLFGHEHWDSLPDWLQNQTSLSELAICSFGIEVFPEWIGKLTSLKKLKLWSCNKLKSLPSVATIQKLEMEIEDCPLLEQR</sequence>
<dbReference type="Gene3D" id="3.80.10.10">
    <property type="entry name" value="Ribonuclease Inhibitor"/>
    <property type="match status" value="2"/>
</dbReference>
<protein>
    <recommendedName>
        <fullName evidence="1">R13L1/DRL21-like LRR repeat region domain-containing protein</fullName>
    </recommendedName>
</protein>